<dbReference type="Pfam" id="PF00672">
    <property type="entry name" value="HAMP"/>
    <property type="match status" value="1"/>
</dbReference>
<dbReference type="SUPFAM" id="SSF47384">
    <property type="entry name" value="Homodimeric domain of signal transducing histidine kinase"/>
    <property type="match status" value="1"/>
</dbReference>
<name>A0A6B0YP15_9CHLR</name>
<dbReference type="GO" id="GO:0016020">
    <property type="term" value="C:membrane"/>
    <property type="evidence" value="ECO:0007669"/>
    <property type="project" value="UniProtKB-SubCell"/>
</dbReference>
<comment type="subcellular location">
    <subcellularLocation>
        <location evidence="2">Membrane</location>
    </subcellularLocation>
</comment>
<dbReference type="PANTHER" id="PTHR43711:SF1">
    <property type="entry name" value="HISTIDINE KINASE 1"/>
    <property type="match status" value="1"/>
</dbReference>
<keyword evidence="7" id="KW-0902">Two-component regulatory system</keyword>
<dbReference type="PRINTS" id="PR00344">
    <property type="entry name" value="BCTRLSENSOR"/>
</dbReference>
<dbReference type="EC" id="2.7.13.3" evidence="3"/>
<dbReference type="FunFam" id="3.30.565.10:FF:000006">
    <property type="entry name" value="Sensor histidine kinase WalK"/>
    <property type="match status" value="1"/>
</dbReference>
<dbReference type="InterPro" id="IPR050736">
    <property type="entry name" value="Sensor_HK_Regulatory"/>
</dbReference>
<comment type="caution">
    <text evidence="12">The sequence shown here is derived from an EMBL/GenBank/DDBJ whole genome shotgun (WGS) entry which is preliminary data.</text>
</comment>
<comment type="catalytic activity">
    <reaction evidence="1">
        <text>ATP + protein L-histidine = ADP + protein N-phospho-L-histidine.</text>
        <dbReference type="EC" id="2.7.13.3"/>
    </reaction>
</comment>
<dbReference type="PROSITE" id="PS50109">
    <property type="entry name" value="HIS_KIN"/>
    <property type="match status" value="1"/>
</dbReference>
<keyword evidence="4" id="KW-0597">Phosphoprotein</keyword>
<evidence type="ECO:0000256" key="5">
    <source>
        <dbReference type="ARBA" id="ARBA00022679"/>
    </source>
</evidence>
<keyword evidence="9" id="KW-1133">Transmembrane helix</keyword>
<accession>A0A6B0YP15</accession>
<dbReference type="InterPro" id="IPR003660">
    <property type="entry name" value="HAMP_dom"/>
</dbReference>
<evidence type="ECO:0000256" key="7">
    <source>
        <dbReference type="ARBA" id="ARBA00023012"/>
    </source>
</evidence>
<dbReference type="Pfam" id="PF00512">
    <property type="entry name" value="HisKA"/>
    <property type="match status" value="1"/>
</dbReference>
<organism evidence="12">
    <name type="scientific">Caldilineaceae bacterium SB0664_bin_27</name>
    <dbReference type="NCBI Taxonomy" id="2605260"/>
    <lineage>
        <taxon>Bacteria</taxon>
        <taxon>Bacillati</taxon>
        <taxon>Chloroflexota</taxon>
        <taxon>Caldilineae</taxon>
        <taxon>Caldilineales</taxon>
        <taxon>Caldilineaceae</taxon>
    </lineage>
</organism>
<feature type="region of interest" description="Disordered" evidence="8">
    <location>
        <begin position="465"/>
        <end position="485"/>
    </location>
</feature>
<evidence type="ECO:0000256" key="1">
    <source>
        <dbReference type="ARBA" id="ARBA00000085"/>
    </source>
</evidence>
<feature type="domain" description="HAMP" evidence="11">
    <location>
        <begin position="184"/>
        <end position="236"/>
    </location>
</feature>
<dbReference type="InterPro" id="IPR036097">
    <property type="entry name" value="HisK_dim/P_sf"/>
</dbReference>
<dbReference type="SMART" id="SM00388">
    <property type="entry name" value="HisKA"/>
    <property type="match status" value="1"/>
</dbReference>
<protein>
    <recommendedName>
        <fullName evidence="3">histidine kinase</fullName>
        <ecNumber evidence="3">2.7.13.3</ecNumber>
    </recommendedName>
</protein>
<sequence length="485" mass="52687">MNRLWVRLSLAFAVIIVITFGTISFTARRFFNDSNLRSLALSYFDRSAGLANLLEEHYASHGSWQGVSTLLEGADSALFFTAARRRILILTDPEGQVLYATAGAERPDHLETTQLQQPLPIRVEGQTVGFLDLVHQERPPGPLFSFSAPDDIPAGLAERTSAFLLQLLLLGAILAIVFGVLVNRWLSAPLTRLVDGTQAIARRDLSFRVAEQGSAEMREVSNSFNRMAAALEDAETLRRNMLNDIAHELRTPLTVLEGNLRAILDGVYPLEKSEITRLYDQTRHLHRLVDDLRLLAQAEARQLPLQRSTTDLGLLLGEAAELFSALAGEKRISLQTSLPPSSLFAAVDRMRFAQALQNLLANALQHTPVGGAVSLSLQTEEETAAIAIADNGEGIAAEDIPHVFDRFYRVDRNRARDTGGVGLGLAIAQALVKAHDGEIEVASAGAGQGSTFTIRLPLAQAGHPQNLVPVQGEDGSDSRTASQSV</sequence>
<dbReference type="InterPro" id="IPR003661">
    <property type="entry name" value="HisK_dim/P_dom"/>
</dbReference>
<evidence type="ECO:0000256" key="9">
    <source>
        <dbReference type="SAM" id="Phobius"/>
    </source>
</evidence>
<dbReference type="InterPro" id="IPR005467">
    <property type="entry name" value="His_kinase_dom"/>
</dbReference>
<keyword evidence="5" id="KW-0808">Transferase</keyword>
<dbReference type="SUPFAM" id="SSF55874">
    <property type="entry name" value="ATPase domain of HSP90 chaperone/DNA topoisomerase II/histidine kinase"/>
    <property type="match status" value="1"/>
</dbReference>
<dbReference type="AlphaFoldDB" id="A0A6B0YP15"/>
<dbReference type="CDD" id="cd00082">
    <property type="entry name" value="HisKA"/>
    <property type="match status" value="1"/>
</dbReference>
<dbReference type="Pfam" id="PF02518">
    <property type="entry name" value="HATPase_c"/>
    <property type="match status" value="1"/>
</dbReference>
<evidence type="ECO:0000256" key="3">
    <source>
        <dbReference type="ARBA" id="ARBA00012438"/>
    </source>
</evidence>
<evidence type="ECO:0000259" key="10">
    <source>
        <dbReference type="PROSITE" id="PS50109"/>
    </source>
</evidence>
<evidence type="ECO:0000313" key="12">
    <source>
        <dbReference type="EMBL" id="MXY91935.1"/>
    </source>
</evidence>
<keyword evidence="9" id="KW-0472">Membrane</keyword>
<dbReference type="CDD" id="cd00075">
    <property type="entry name" value="HATPase"/>
    <property type="match status" value="1"/>
</dbReference>
<dbReference type="PANTHER" id="PTHR43711">
    <property type="entry name" value="TWO-COMPONENT HISTIDINE KINASE"/>
    <property type="match status" value="1"/>
</dbReference>
<reference evidence="12" key="1">
    <citation type="submission" date="2019-09" db="EMBL/GenBank/DDBJ databases">
        <title>Characterisation of the sponge microbiome using genome-centric metagenomics.</title>
        <authorList>
            <person name="Engelberts J.P."/>
            <person name="Robbins S.J."/>
            <person name="De Goeij J.M."/>
            <person name="Aranda M."/>
            <person name="Bell S.C."/>
            <person name="Webster N.S."/>
        </authorList>
    </citation>
    <scope>NUCLEOTIDE SEQUENCE</scope>
    <source>
        <strain evidence="12">SB0664_bin_27</strain>
    </source>
</reference>
<dbReference type="GO" id="GO:0000155">
    <property type="term" value="F:phosphorelay sensor kinase activity"/>
    <property type="evidence" value="ECO:0007669"/>
    <property type="project" value="InterPro"/>
</dbReference>
<dbReference type="Gene3D" id="3.30.565.10">
    <property type="entry name" value="Histidine kinase-like ATPase, C-terminal domain"/>
    <property type="match status" value="1"/>
</dbReference>
<dbReference type="EMBL" id="VXRG01000005">
    <property type="protein sequence ID" value="MXY91935.1"/>
    <property type="molecule type" value="Genomic_DNA"/>
</dbReference>
<dbReference type="CDD" id="cd06225">
    <property type="entry name" value="HAMP"/>
    <property type="match status" value="1"/>
</dbReference>
<proteinExistence type="predicted"/>
<evidence type="ECO:0000256" key="8">
    <source>
        <dbReference type="SAM" id="MobiDB-lite"/>
    </source>
</evidence>
<dbReference type="SUPFAM" id="SSF158472">
    <property type="entry name" value="HAMP domain-like"/>
    <property type="match status" value="1"/>
</dbReference>
<dbReference type="SMART" id="SM00387">
    <property type="entry name" value="HATPase_c"/>
    <property type="match status" value="1"/>
</dbReference>
<feature type="transmembrane region" description="Helical" evidence="9">
    <location>
        <begin position="162"/>
        <end position="182"/>
    </location>
</feature>
<dbReference type="InterPro" id="IPR003594">
    <property type="entry name" value="HATPase_dom"/>
</dbReference>
<evidence type="ECO:0000259" key="11">
    <source>
        <dbReference type="PROSITE" id="PS50885"/>
    </source>
</evidence>
<keyword evidence="6" id="KW-0418">Kinase</keyword>
<dbReference type="Gene3D" id="6.10.340.10">
    <property type="match status" value="1"/>
</dbReference>
<dbReference type="Gene3D" id="1.10.287.130">
    <property type="match status" value="1"/>
</dbReference>
<keyword evidence="9" id="KW-0812">Transmembrane</keyword>
<dbReference type="PROSITE" id="PS50885">
    <property type="entry name" value="HAMP"/>
    <property type="match status" value="1"/>
</dbReference>
<evidence type="ECO:0000256" key="4">
    <source>
        <dbReference type="ARBA" id="ARBA00022553"/>
    </source>
</evidence>
<evidence type="ECO:0000256" key="2">
    <source>
        <dbReference type="ARBA" id="ARBA00004370"/>
    </source>
</evidence>
<evidence type="ECO:0000256" key="6">
    <source>
        <dbReference type="ARBA" id="ARBA00022777"/>
    </source>
</evidence>
<feature type="domain" description="Histidine kinase" evidence="10">
    <location>
        <begin position="244"/>
        <end position="460"/>
    </location>
</feature>
<dbReference type="InterPro" id="IPR036890">
    <property type="entry name" value="HATPase_C_sf"/>
</dbReference>
<dbReference type="InterPro" id="IPR004358">
    <property type="entry name" value="Sig_transdc_His_kin-like_C"/>
</dbReference>
<dbReference type="SMART" id="SM00304">
    <property type="entry name" value="HAMP"/>
    <property type="match status" value="1"/>
</dbReference>
<feature type="transmembrane region" description="Helical" evidence="9">
    <location>
        <begin position="6"/>
        <end position="27"/>
    </location>
</feature>
<gene>
    <name evidence="12" type="ORF">F4Y42_00630</name>
</gene>